<dbReference type="InterPro" id="IPR023352">
    <property type="entry name" value="MAPEG-like_dom_sf"/>
</dbReference>
<dbReference type="SUPFAM" id="SSF161084">
    <property type="entry name" value="MAPEG domain-like"/>
    <property type="match status" value="1"/>
</dbReference>
<dbReference type="GO" id="GO:0016020">
    <property type="term" value="C:membrane"/>
    <property type="evidence" value="ECO:0007669"/>
    <property type="project" value="UniProtKB-SubCell"/>
</dbReference>
<comment type="subcellular location">
    <subcellularLocation>
        <location evidence="1">Membrane</location>
    </subcellularLocation>
</comment>
<evidence type="ECO:0008006" key="8">
    <source>
        <dbReference type="Google" id="ProtNLM"/>
    </source>
</evidence>
<evidence type="ECO:0000256" key="1">
    <source>
        <dbReference type="ARBA" id="ARBA00004370"/>
    </source>
</evidence>
<comment type="caution">
    <text evidence="6">The sequence shown here is derived from an EMBL/GenBank/DDBJ whole genome shotgun (WGS) entry which is preliminary data.</text>
</comment>
<dbReference type="Gene3D" id="1.20.120.550">
    <property type="entry name" value="Membrane associated eicosanoid/glutathione metabolism-like domain"/>
    <property type="match status" value="1"/>
</dbReference>
<gene>
    <name evidence="6" type="ORF">GCM10007276_14350</name>
</gene>
<dbReference type="RefSeq" id="WP_188408974.1">
    <property type="nucleotide sequence ID" value="NZ_BMCP01000001.1"/>
</dbReference>
<dbReference type="Proteomes" id="UP000602745">
    <property type="component" value="Unassembled WGS sequence"/>
</dbReference>
<reference evidence="6" key="1">
    <citation type="journal article" date="2014" name="Int. J. Syst. Evol. Microbiol.">
        <title>Complete genome sequence of Corynebacterium casei LMG S-19264T (=DSM 44701T), isolated from a smear-ripened cheese.</title>
        <authorList>
            <consortium name="US DOE Joint Genome Institute (JGI-PGF)"/>
            <person name="Walter F."/>
            <person name="Albersmeier A."/>
            <person name="Kalinowski J."/>
            <person name="Ruckert C."/>
        </authorList>
    </citation>
    <scope>NUCLEOTIDE SEQUENCE</scope>
    <source>
        <strain evidence="6">CCM 7684</strain>
    </source>
</reference>
<keyword evidence="2 5" id="KW-0812">Transmembrane</keyword>
<evidence type="ECO:0000313" key="7">
    <source>
        <dbReference type="Proteomes" id="UP000602745"/>
    </source>
</evidence>
<evidence type="ECO:0000256" key="3">
    <source>
        <dbReference type="ARBA" id="ARBA00022989"/>
    </source>
</evidence>
<protein>
    <recommendedName>
        <fullName evidence="8">MAPEG family protein</fullName>
    </recommendedName>
</protein>
<dbReference type="Pfam" id="PF01124">
    <property type="entry name" value="MAPEG"/>
    <property type="match status" value="1"/>
</dbReference>
<feature type="transmembrane region" description="Helical" evidence="5">
    <location>
        <begin position="6"/>
        <end position="24"/>
    </location>
</feature>
<evidence type="ECO:0000256" key="2">
    <source>
        <dbReference type="ARBA" id="ARBA00022692"/>
    </source>
</evidence>
<organism evidence="6 7">
    <name type="scientific">Agaricicola taiwanensis</name>
    <dbReference type="NCBI Taxonomy" id="591372"/>
    <lineage>
        <taxon>Bacteria</taxon>
        <taxon>Pseudomonadati</taxon>
        <taxon>Pseudomonadota</taxon>
        <taxon>Alphaproteobacteria</taxon>
        <taxon>Rhodobacterales</taxon>
        <taxon>Paracoccaceae</taxon>
        <taxon>Agaricicola</taxon>
    </lineage>
</organism>
<feature type="transmembrane region" description="Helical" evidence="5">
    <location>
        <begin position="85"/>
        <end position="105"/>
    </location>
</feature>
<accession>A0A8J2YGC0</accession>
<name>A0A8J2YGC0_9RHOB</name>
<dbReference type="InterPro" id="IPR001129">
    <property type="entry name" value="Membr-assoc_MAPEG"/>
</dbReference>
<evidence type="ECO:0000256" key="4">
    <source>
        <dbReference type="ARBA" id="ARBA00023136"/>
    </source>
</evidence>
<dbReference type="AlphaFoldDB" id="A0A8J2YGC0"/>
<keyword evidence="7" id="KW-1185">Reference proteome</keyword>
<evidence type="ECO:0000313" key="6">
    <source>
        <dbReference type="EMBL" id="GGE38056.1"/>
    </source>
</evidence>
<sequence length="140" mass="16010">MTIQAALLPLFVQVGLTFALMIWMGRMRVGAIRAGELQIRDMALGERVWPARAQQASNAYHNQFELPVLFYVLTVLAIVSQKDDILFVILAWIFVITRLVHAWVHCTSNRVPLRMKVFVVGAVLLMVMWIIYALRILLAF</sequence>
<evidence type="ECO:0000256" key="5">
    <source>
        <dbReference type="SAM" id="Phobius"/>
    </source>
</evidence>
<keyword evidence="4 5" id="KW-0472">Membrane</keyword>
<proteinExistence type="predicted"/>
<feature type="transmembrane region" description="Helical" evidence="5">
    <location>
        <begin position="117"/>
        <end position="138"/>
    </location>
</feature>
<reference evidence="6" key="2">
    <citation type="submission" date="2020-09" db="EMBL/GenBank/DDBJ databases">
        <authorList>
            <person name="Sun Q."/>
            <person name="Sedlacek I."/>
        </authorList>
    </citation>
    <scope>NUCLEOTIDE SEQUENCE</scope>
    <source>
        <strain evidence="6">CCM 7684</strain>
    </source>
</reference>
<feature type="transmembrane region" description="Helical" evidence="5">
    <location>
        <begin position="62"/>
        <end position="79"/>
    </location>
</feature>
<dbReference type="EMBL" id="BMCP01000001">
    <property type="protein sequence ID" value="GGE38056.1"/>
    <property type="molecule type" value="Genomic_DNA"/>
</dbReference>
<keyword evidence="3 5" id="KW-1133">Transmembrane helix</keyword>